<evidence type="ECO:0000313" key="2">
    <source>
        <dbReference type="Proteomes" id="UP000184693"/>
    </source>
</evidence>
<dbReference type="EMBL" id="FSRM01000002">
    <property type="protein sequence ID" value="SIO45791.1"/>
    <property type="molecule type" value="Genomic_DNA"/>
</dbReference>
<dbReference type="AlphaFoldDB" id="A0A1N6JNJ3"/>
<evidence type="ECO:0008006" key="3">
    <source>
        <dbReference type="Google" id="ProtNLM"/>
    </source>
</evidence>
<proteinExistence type="predicted"/>
<name>A0A1N6JNJ3_9BURK</name>
<dbReference type="OrthoDB" id="5957412at2"/>
<evidence type="ECO:0000313" key="1">
    <source>
        <dbReference type="EMBL" id="SIO45791.1"/>
    </source>
</evidence>
<reference evidence="1 2" key="1">
    <citation type="submission" date="2016-11" db="EMBL/GenBank/DDBJ databases">
        <authorList>
            <person name="Jaros S."/>
            <person name="Januszkiewicz K."/>
            <person name="Wedrychowicz H."/>
        </authorList>
    </citation>
    <scope>NUCLEOTIDE SEQUENCE [LARGE SCALE GENOMIC DNA]</scope>
    <source>
        <strain evidence="1 2">GAS86</strain>
    </source>
</reference>
<protein>
    <recommendedName>
        <fullName evidence="3">Antitoxin Xre/MbcA/ParS-like toxin-binding domain-containing protein</fullName>
    </recommendedName>
</protein>
<gene>
    <name evidence="1" type="ORF">SAMN05444168_4708</name>
</gene>
<accession>A0A1N6JNJ3</accession>
<organism evidence="1 2">
    <name type="scientific">Paraburkholderia phenazinium</name>
    <dbReference type="NCBI Taxonomy" id="60549"/>
    <lineage>
        <taxon>Bacteria</taxon>
        <taxon>Pseudomonadati</taxon>
        <taxon>Pseudomonadota</taxon>
        <taxon>Betaproteobacteria</taxon>
        <taxon>Burkholderiales</taxon>
        <taxon>Burkholderiaceae</taxon>
        <taxon>Paraburkholderia</taxon>
    </lineage>
</organism>
<dbReference type="Proteomes" id="UP000184693">
    <property type="component" value="Unassembled WGS sequence"/>
</dbReference>
<sequence length="144" mass="16538">MESDRDESRRVSINFRDELLAKDWPDAKRVAESAGIQPGSNPDQYLGHLRSSGAMLGVWSAPERAYRYPDFQFNSYGALRTEVSDLLKLLPSDEEDRGGWRRVFWLYSPHALLNGETPAHVFVIEPQRVLDAARREFGEPNECW</sequence>
<dbReference type="RefSeq" id="WP_074266780.1">
    <property type="nucleotide sequence ID" value="NZ_FSRM01000002.1"/>
</dbReference>